<dbReference type="InterPro" id="IPR003591">
    <property type="entry name" value="Leu-rich_rpt_typical-subtyp"/>
</dbReference>
<dbReference type="SUPFAM" id="SSF52058">
    <property type="entry name" value="L domain-like"/>
    <property type="match status" value="1"/>
</dbReference>
<protein>
    <recommendedName>
        <fullName evidence="6">LRRCT domain-containing protein</fullName>
    </recommendedName>
</protein>
<evidence type="ECO:0000256" key="4">
    <source>
        <dbReference type="SAM" id="Phobius"/>
    </source>
</evidence>
<dbReference type="InterPro" id="IPR001611">
    <property type="entry name" value="Leu-rich_rpt"/>
</dbReference>
<feature type="transmembrane region" description="Helical" evidence="4">
    <location>
        <begin position="767"/>
        <end position="793"/>
    </location>
</feature>
<dbReference type="PANTHER" id="PTHR43564:SF2">
    <property type="entry name" value="BLR6059 PROTEIN"/>
    <property type="match status" value="1"/>
</dbReference>
<organism>
    <name type="scientific">Branchiostoma floridae</name>
    <name type="common">Florida lancelet</name>
    <name type="synonym">Amphioxus</name>
    <dbReference type="NCBI Taxonomy" id="7739"/>
    <lineage>
        <taxon>Eukaryota</taxon>
        <taxon>Metazoa</taxon>
        <taxon>Chordata</taxon>
        <taxon>Cephalochordata</taxon>
        <taxon>Leptocardii</taxon>
        <taxon>Amphioxiformes</taxon>
        <taxon>Branchiostomatidae</taxon>
        <taxon>Branchiostoma</taxon>
    </lineage>
</organism>
<keyword evidence="1" id="KW-0433">Leucine-rich repeat</keyword>
<feature type="region of interest" description="Disordered" evidence="3">
    <location>
        <begin position="894"/>
        <end position="1047"/>
    </location>
</feature>
<dbReference type="PANTHER" id="PTHR43564">
    <property type="entry name" value="KYNURENINE FORMAMIDASE-LIKE PROTEIN"/>
    <property type="match status" value="1"/>
</dbReference>
<accession>C3YNJ1</accession>
<gene>
    <name evidence="5" type="ORF">BRAFLDRAFT_76973</name>
</gene>
<proteinExistence type="predicted"/>
<keyword evidence="4" id="KW-0812">Transmembrane</keyword>
<dbReference type="AlphaFoldDB" id="C3YNJ1"/>
<dbReference type="eggNOG" id="KOG4641">
    <property type="taxonomic scope" value="Eukaryota"/>
</dbReference>
<dbReference type="SMART" id="SM00369">
    <property type="entry name" value="LRR_TYP"/>
    <property type="match status" value="6"/>
</dbReference>
<evidence type="ECO:0000256" key="1">
    <source>
        <dbReference type="ARBA" id="ARBA00022614"/>
    </source>
</evidence>
<keyword evidence="4" id="KW-1133">Transmembrane helix</keyword>
<keyword evidence="4" id="KW-0472">Membrane</keyword>
<evidence type="ECO:0000313" key="5">
    <source>
        <dbReference type="EMBL" id="EEN58297.1"/>
    </source>
</evidence>
<dbReference type="InParanoid" id="C3YNJ1"/>
<sequence>MSPAKDGPRYLHAGDHIVVCLGHESQQTYEYPEAENVSEEYKEDNFSHYYKNPEDVHCYKVPEEVSKSFEESCSNNYDKPEDVVYWYEDPMEVSFAYRAKVVIAGILLATQNTPGGRTRISVPRNHVNMASAITKMEAITVNVHQDGLDRTASKRTAVFCAAQVLWMCRSGDTQKLLVPRIDADSWQSCRRVSVAKCGVGDSRSDGHEYRYDIGAYRYKWTKYPREVSSYKGPFQTVSLSQGFQSCQVCSNETIPTQGGPTQNPSLPPARTNIMIVDNNVGKLGTEKAKILSQIPCGRVCRLWFVGCNLTEIEGGAFTKLPQVSTLVIWRSNVHTLRNGTFAGMEGLKYLLLLENKLTHLEGGCLDGLPSLSYVILVGNQMLTLSPDSFQGVQPSWLDVSANRISNVPPGTLQAIKSVEHVRAVENKLTAIDAEMFHGLERLKVLNLEGNKISHIAAGAFLSNTEIRLLNLAGNRLTFLSGGWFRSSFPFFMVVRGNAIATIALEGRALPFGGIPLDDPPRCTCANDWLYEHQGNTLKFKQQFIRKIRVPLGTGCLASALNPNPPAPVSPRSLPCPASLVEIVSVKGNAAYKYKAVGDMYWEQLPVVSCAFPNGLHHAVSFTYDTNTTTHDILPTGNLTVRVVTDLKAEGWLKCMGSYDLLEESGNESLCSNYMGKTRFTLWLETAEPLAFENTTCTASSETGSHTAVFMASKRAHSGLTTHQATEISRTNTAPFSTIISTTLPLTSIGTTPLYTGASDDAYEDLKWYIVSAVIGLLLPLAVLGVWGCAMYIWRRFRRDAPGNPAGPSRNGNQITACSRWPVGDQGNMDESVISPYAEGGFDDHDSLNDSESVISPYAEGGFQDHPDLRRADSSQSEIVPYGLAKLCAAYAGRARAQTHPVPSRPYSTERPRQTPNREGAVLAAYGPNGRDKSGQKCYQHPSILPNPGATKSSAYQQNASAAQRSRKARCYNTPALATDQERTLSSTYDQRDPRKAVKGSRKARCYNSPALATDQERTLSSTYDQRDPRKAANASRKAPCYNSPALATNQERTLSTTYDQHDHSEALCNSSESSAVANSYQPATLPSSESGTQSAIYDDRGRGNAATGRGFSYICPSPPASAERFPAAS</sequence>
<keyword evidence="2" id="KW-0677">Repeat</keyword>
<feature type="compositionally biased region" description="Basic and acidic residues" evidence="3">
    <location>
        <begin position="862"/>
        <end position="872"/>
    </location>
</feature>
<dbReference type="PROSITE" id="PS51450">
    <property type="entry name" value="LRR"/>
    <property type="match status" value="1"/>
</dbReference>
<dbReference type="EMBL" id="GG666533">
    <property type="protein sequence ID" value="EEN58297.1"/>
    <property type="molecule type" value="Genomic_DNA"/>
</dbReference>
<dbReference type="InterPro" id="IPR032675">
    <property type="entry name" value="LRR_dom_sf"/>
</dbReference>
<feature type="compositionally biased region" description="Polar residues" evidence="3">
    <location>
        <begin position="1067"/>
        <end position="1095"/>
    </location>
</feature>
<evidence type="ECO:0008006" key="6">
    <source>
        <dbReference type="Google" id="ProtNLM"/>
    </source>
</evidence>
<feature type="region of interest" description="Disordered" evidence="3">
    <location>
        <begin position="1062"/>
        <end position="1129"/>
    </location>
</feature>
<feature type="compositionally biased region" description="Low complexity" evidence="3">
    <location>
        <begin position="952"/>
        <end position="963"/>
    </location>
</feature>
<evidence type="ECO:0000256" key="2">
    <source>
        <dbReference type="ARBA" id="ARBA00022737"/>
    </source>
</evidence>
<dbReference type="Pfam" id="PF13855">
    <property type="entry name" value="LRR_8"/>
    <property type="match status" value="2"/>
</dbReference>
<feature type="region of interest" description="Disordered" evidence="3">
    <location>
        <begin position="828"/>
        <end position="873"/>
    </location>
</feature>
<reference evidence="5" key="1">
    <citation type="journal article" date="2008" name="Nature">
        <title>The amphioxus genome and the evolution of the chordate karyotype.</title>
        <authorList>
            <consortium name="US DOE Joint Genome Institute (JGI-PGF)"/>
            <person name="Putnam N.H."/>
            <person name="Butts T."/>
            <person name="Ferrier D.E.K."/>
            <person name="Furlong R.F."/>
            <person name="Hellsten U."/>
            <person name="Kawashima T."/>
            <person name="Robinson-Rechavi M."/>
            <person name="Shoguchi E."/>
            <person name="Terry A."/>
            <person name="Yu J.-K."/>
            <person name="Benito-Gutierrez E.L."/>
            <person name="Dubchak I."/>
            <person name="Garcia-Fernandez J."/>
            <person name="Gibson-Brown J.J."/>
            <person name="Grigoriev I.V."/>
            <person name="Horton A.C."/>
            <person name="de Jong P.J."/>
            <person name="Jurka J."/>
            <person name="Kapitonov V.V."/>
            <person name="Kohara Y."/>
            <person name="Kuroki Y."/>
            <person name="Lindquist E."/>
            <person name="Lucas S."/>
            <person name="Osoegawa K."/>
            <person name="Pennacchio L.A."/>
            <person name="Salamov A.A."/>
            <person name="Satou Y."/>
            <person name="Sauka-Spengler T."/>
            <person name="Schmutz J."/>
            <person name="Shin-I T."/>
            <person name="Toyoda A."/>
            <person name="Bronner-Fraser M."/>
            <person name="Fujiyama A."/>
            <person name="Holland L.Z."/>
            <person name="Holland P.W.H."/>
            <person name="Satoh N."/>
            <person name="Rokhsar D.S."/>
        </authorList>
    </citation>
    <scope>NUCLEOTIDE SEQUENCE [LARGE SCALE GENOMIC DNA]</scope>
    <source>
        <strain evidence="5">S238N-H82</strain>
        <tissue evidence="5">Testes</tissue>
    </source>
</reference>
<name>C3YNJ1_BRAFL</name>
<dbReference type="Gene3D" id="3.80.10.10">
    <property type="entry name" value="Ribonuclease Inhibitor"/>
    <property type="match status" value="2"/>
</dbReference>
<evidence type="ECO:0000256" key="3">
    <source>
        <dbReference type="SAM" id="MobiDB-lite"/>
    </source>
</evidence>